<reference evidence="5" key="1">
    <citation type="journal article" date="2023" name="Int. J. Syst. Evol. Microbiol.">
        <title>Mesoterricola silvestris gen. nov., sp. nov., Mesoterricola sediminis sp. nov., Geothrix oryzae sp. nov., Geothrix edaphica sp. nov., Geothrix rubra sp. nov., and Geothrix limicola sp. nov., six novel members of Acidobacteriota isolated from soils.</title>
        <authorList>
            <person name="Itoh H."/>
            <person name="Sugisawa Y."/>
            <person name="Mise K."/>
            <person name="Xu Z."/>
            <person name="Kuniyasu M."/>
            <person name="Ushijima N."/>
            <person name="Kawano K."/>
            <person name="Kobayashi E."/>
            <person name="Shiratori Y."/>
            <person name="Masuda Y."/>
            <person name="Senoo K."/>
        </authorList>
    </citation>
    <scope>NUCLEOTIDE SEQUENCE [LARGE SCALE GENOMIC DNA]</scope>
    <source>
        <strain evidence="5">W79</strain>
    </source>
</reference>
<dbReference type="KEGG" id="msil:METEAL_28310"/>
<keyword evidence="2" id="KW-0067">ATP-binding</keyword>
<protein>
    <submittedName>
        <fullName evidence="4">tRNA 2-thiocytidine biosynthesis protein TtcA</fullName>
    </submittedName>
</protein>
<evidence type="ECO:0000256" key="2">
    <source>
        <dbReference type="PIRSR" id="PIRSR004976-51"/>
    </source>
</evidence>
<feature type="binding site" evidence="2">
    <location>
        <position position="84"/>
    </location>
    <ligand>
        <name>ATP</name>
        <dbReference type="ChEBI" id="CHEBI:30616"/>
    </ligand>
</feature>
<gene>
    <name evidence="4" type="primary">ttcA</name>
    <name evidence="4" type="ORF">METEAL_28310</name>
</gene>
<dbReference type="Gene3D" id="3.40.50.620">
    <property type="entry name" value="HUPs"/>
    <property type="match status" value="1"/>
</dbReference>
<dbReference type="GO" id="GO:0016740">
    <property type="term" value="F:transferase activity"/>
    <property type="evidence" value="ECO:0007669"/>
    <property type="project" value="UniProtKB-KW"/>
</dbReference>
<dbReference type="InterPro" id="IPR011063">
    <property type="entry name" value="TilS/TtcA_N"/>
</dbReference>
<accession>A0AA48KAU2</accession>
<dbReference type="EMBL" id="AP027080">
    <property type="protein sequence ID" value="BDU73657.1"/>
    <property type="molecule type" value="Genomic_DNA"/>
</dbReference>
<dbReference type="AlphaFoldDB" id="A0AA48KAU2"/>
<dbReference type="RefSeq" id="WP_316412328.1">
    <property type="nucleotide sequence ID" value="NZ_AP027080.1"/>
</dbReference>
<organism evidence="4 5">
    <name type="scientific">Mesoterricola silvestris</name>
    <dbReference type="NCBI Taxonomy" id="2927979"/>
    <lineage>
        <taxon>Bacteria</taxon>
        <taxon>Pseudomonadati</taxon>
        <taxon>Acidobacteriota</taxon>
        <taxon>Holophagae</taxon>
        <taxon>Holophagales</taxon>
        <taxon>Holophagaceae</taxon>
        <taxon>Mesoterricola</taxon>
    </lineage>
</organism>
<keyword evidence="5" id="KW-1185">Reference proteome</keyword>
<feature type="binding site" evidence="2">
    <location>
        <begin position="52"/>
        <end position="54"/>
    </location>
    <ligand>
        <name>ATP</name>
        <dbReference type="ChEBI" id="CHEBI:30616"/>
    </ligand>
</feature>
<dbReference type="Pfam" id="PF01171">
    <property type="entry name" value="ATP_bind_3"/>
    <property type="match status" value="1"/>
</dbReference>
<keyword evidence="2" id="KW-0547">Nucleotide-binding</keyword>
<evidence type="ECO:0000256" key="1">
    <source>
        <dbReference type="ARBA" id="ARBA00022679"/>
    </source>
</evidence>
<feature type="binding site" evidence="2">
    <location>
        <position position="58"/>
    </location>
    <ligand>
        <name>ATP</name>
        <dbReference type="ChEBI" id="CHEBI:30616"/>
    </ligand>
</feature>
<dbReference type="Proteomes" id="UP001238179">
    <property type="component" value="Chromosome"/>
</dbReference>
<dbReference type="PANTHER" id="PTHR43686:SF1">
    <property type="entry name" value="AMINOTRAN_5 DOMAIN-CONTAINING PROTEIN"/>
    <property type="match status" value="1"/>
</dbReference>
<feature type="binding site" evidence="2">
    <location>
        <position position="153"/>
    </location>
    <ligand>
        <name>ATP</name>
        <dbReference type="ChEBI" id="CHEBI:30616"/>
    </ligand>
</feature>
<keyword evidence="1" id="KW-0808">Transferase</keyword>
<name>A0AA48KAU2_9BACT</name>
<sequence length="276" mass="30537">MSNPCALPSLALPPTEADLRTLPKLEERIRRRVGMAVHEFGLIQDGDRILVGLSGGKDSWALLDVLESLRRRAPIRFEVHGATIDPGFPGYNPDRIAEVCEAKGIPHVILGAPIDTLVRRKPDITPCAICSRLRRGVLYSYAREQGFNKLALGHHLDDLIETLLINQFFEGRLSTMPLKLVSDDGGNTVIRPLGTCEEEDLRRFAWLKGYPFVPCGCPLCGASVLESRRAQVKDLVATLKTSIPDLKFSMLKAMKNVKPSHLLDARLPPETRDSGN</sequence>
<dbReference type="SUPFAM" id="SSF52402">
    <property type="entry name" value="Adenine nucleotide alpha hydrolases-like"/>
    <property type="match status" value="1"/>
</dbReference>
<dbReference type="GO" id="GO:0005524">
    <property type="term" value="F:ATP binding"/>
    <property type="evidence" value="ECO:0007669"/>
    <property type="project" value="UniProtKB-KW"/>
</dbReference>
<proteinExistence type="predicted"/>
<dbReference type="InterPro" id="IPR014729">
    <property type="entry name" value="Rossmann-like_a/b/a_fold"/>
</dbReference>
<evidence type="ECO:0000313" key="4">
    <source>
        <dbReference type="EMBL" id="BDU73657.1"/>
    </source>
</evidence>
<dbReference type="GO" id="GO:0008033">
    <property type="term" value="P:tRNA processing"/>
    <property type="evidence" value="ECO:0007669"/>
    <property type="project" value="InterPro"/>
</dbReference>
<dbReference type="NCBIfam" id="NF007972">
    <property type="entry name" value="PRK10696.1"/>
    <property type="match status" value="1"/>
</dbReference>
<feature type="domain" description="tRNA(Ile)-lysidine/2-thiocytidine synthase N-terminal" evidence="3">
    <location>
        <begin position="49"/>
        <end position="212"/>
    </location>
</feature>
<dbReference type="PIRSF" id="PIRSF004976">
    <property type="entry name" value="ATPase_YdaO"/>
    <property type="match status" value="1"/>
</dbReference>
<dbReference type="PANTHER" id="PTHR43686">
    <property type="entry name" value="SULFURTRANSFERASE-RELATED"/>
    <property type="match status" value="1"/>
</dbReference>
<dbReference type="InterPro" id="IPR035107">
    <property type="entry name" value="tRNA_thiolation_TtcA_Ctu1"/>
</dbReference>
<evidence type="ECO:0000313" key="5">
    <source>
        <dbReference type="Proteomes" id="UP001238179"/>
    </source>
</evidence>
<dbReference type="CDD" id="cd24138">
    <property type="entry name" value="TtcA-like"/>
    <property type="match status" value="1"/>
</dbReference>
<evidence type="ECO:0000259" key="3">
    <source>
        <dbReference type="Pfam" id="PF01171"/>
    </source>
</evidence>
<feature type="binding site" evidence="2">
    <location>
        <position position="158"/>
    </location>
    <ligand>
        <name>ATP</name>
        <dbReference type="ChEBI" id="CHEBI:30616"/>
    </ligand>
</feature>